<dbReference type="PATRIC" id="fig|1339280.3.peg.1473"/>
<proteinExistence type="predicted"/>
<evidence type="ECO:0000313" key="2">
    <source>
        <dbReference type="Proteomes" id="UP000022272"/>
    </source>
</evidence>
<evidence type="ECO:0000313" key="1">
    <source>
        <dbReference type="EMBL" id="EXZ45318.1"/>
    </source>
</evidence>
<dbReference type="EMBL" id="JGDM01000028">
    <property type="protein sequence ID" value="EXZ45318.1"/>
    <property type="molecule type" value="Genomic_DNA"/>
</dbReference>
<name>A0A015YLY8_BACFG</name>
<dbReference type="AlphaFoldDB" id="A0A015YLY8"/>
<accession>A0A015YLY8</accession>
<gene>
    <name evidence="1" type="ORF">M076_1529</name>
</gene>
<dbReference type="Proteomes" id="UP000022272">
    <property type="component" value="Unassembled WGS sequence"/>
</dbReference>
<protein>
    <submittedName>
        <fullName evidence="1">Uncharacterized protein</fullName>
    </submittedName>
</protein>
<comment type="caution">
    <text evidence="1">The sequence shown here is derived from an EMBL/GenBank/DDBJ whole genome shotgun (WGS) entry which is preliminary data.</text>
</comment>
<reference evidence="1 2" key="1">
    <citation type="submission" date="2014-02" db="EMBL/GenBank/DDBJ databases">
        <authorList>
            <person name="Sears C."/>
            <person name="Carroll K."/>
            <person name="Sack B.R."/>
            <person name="Qadri F."/>
            <person name="Myers L.L."/>
            <person name="Chung G.-T."/>
            <person name="Escheverria P."/>
            <person name="Fraser C.M."/>
            <person name="Sadzewicz L."/>
            <person name="Shefchek K.A."/>
            <person name="Tallon L."/>
            <person name="Das S.P."/>
            <person name="Daugherty S."/>
            <person name="Mongodin E.F."/>
        </authorList>
    </citation>
    <scope>NUCLEOTIDE SEQUENCE [LARGE SCALE GENOMIC DNA]</scope>
    <source>
        <strain evidence="1 2">2-F-2 #4</strain>
    </source>
</reference>
<organism evidence="1 2">
    <name type="scientific">Bacteroides fragilis str. 2-F-2 #4</name>
    <dbReference type="NCBI Taxonomy" id="1339280"/>
    <lineage>
        <taxon>Bacteria</taxon>
        <taxon>Pseudomonadati</taxon>
        <taxon>Bacteroidota</taxon>
        <taxon>Bacteroidia</taxon>
        <taxon>Bacteroidales</taxon>
        <taxon>Bacteroidaceae</taxon>
        <taxon>Bacteroides</taxon>
    </lineage>
</organism>
<sequence length="117" mass="13244">MNMDKNDSFDGLLQEGRHTTLRSFSWGNREFTISSDKISLYVGGIPYDTKPMLDILRGSGVDPGKLSPARWISLLRGQPTRLPGCEKPFMLFKAPSGYTLRCLEITRGRNRAFQTEM</sequence>
<dbReference type="RefSeq" id="WP_005797267.1">
    <property type="nucleotide sequence ID" value="NZ_JGDM01000028.1"/>
</dbReference>